<dbReference type="PROSITE" id="PS00061">
    <property type="entry name" value="ADH_SHORT"/>
    <property type="match status" value="1"/>
</dbReference>
<keyword evidence="6" id="KW-1185">Reference proteome</keyword>
<dbReference type="GO" id="GO:0005783">
    <property type="term" value="C:endoplasmic reticulum"/>
    <property type="evidence" value="ECO:0007669"/>
    <property type="project" value="TreeGrafter"/>
</dbReference>
<evidence type="ECO:0000313" key="6">
    <source>
        <dbReference type="Proteomes" id="UP001152087"/>
    </source>
</evidence>
<reference evidence="5" key="1">
    <citation type="submission" date="2022-09" db="EMBL/GenBank/DDBJ databases">
        <title>Fusarium specimens isolated from Avocado Roots.</title>
        <authorList>
            <person name="Stajich J."/>
            <person name="Roper C."/>
            <person name="Heimlech-Rivalta G."/>
        </authorList>
    </citation>
    <scope>NUCLEOTIDE SEQUENCE</scope>
    <source>
        <strain evidence="5">A02</strain>
    </source>
</reference>
<evidence type="ECO:0000256" key="4">
    <source>
        <dbReference type="RuleBase" id="RU000363"/>
    </source>
</evidence>
<sequence>MANTASFNKRTVLVTGCSAGGAGNALALEFAARGLRVFATARSKKSLSNLQEKGIETFVLDVTDSASIASLKDEISKLTDGRLDMLFNNAGTMYEAPAIEADQKHVRAMFDTNVFGLFEVVSVFTPLLLKAVVGSQTSPTIINAASILGRLPYPFASAYNATKAAVGSYSDTLRLELSPLGIRVVTLFMGEVSTALMSPGNVNFGTESIYFGVQDKVRERSVSHTKNALAPADFARQVVSEVLQPKNQYVWKGSNAFIVWLLDIIGPRTVFDGTMKGPVGFADSSIIKKLFDRGQRGAGDA</sequence>
<dbReference type="GO" id="GO:0005811">
    <property type="term" value="C:lipid droplet"/>
    <property type="evidence" value="ECO:0007669"/>
    <property type="project" value="TreeGrafter"/>
</dbReference>
<evidence type="ECO:0000256" key="3">
    <source>
        <dbReference type="ARBA" id="ARBA00023002"/>
    </source>
</evidence>
<dbReference type="GO" id="GO:0004806">
    <property type="term" value="F:triacylglycerol lipase activity"/>
    <property type="evidence" value="ECO:0007669"/>
    <property type="project" value="TreeGrafter"/>
</dbReference>
<evidence type="ECO:0000313" key="5">
    <source>
        <dbReference type="EMBL" id="KAJ4176158.1"/>
    </source>
</evidence>
<keyword evidence="3" id="KW-0560">Oxidoreductase</keyword>
<evidence type="ECO:0008006" key="7">
    <source>
        <dbReference type="Google" id="ProtNLM"/>
    </source>
</evidence>
<accession>A0A9W8QRS3</accession>
<dbReference type="InterPro" id="IPR020904">
    <property type="entry name" value="Sc_DH/Rdtase_CS"/>
</dbReference>
<dbReference type="AlphaFoldDB" id="A0A9W8QRS3"/>
<dbReference type="PRINTS" id="PR00081">
    <property type="entry name" value="GDHRDH"/>
</dbReference>
<protein>
    <recommendedName>
        <fullName evidence="7">NADPH-dependent 1-acyldihydroxyacetone phosphate reductase</fullName>
    </recommendedName>
</protein>
<comment type="similarity">
    <text evidence="1 4">Belongs to the short-chain dehydrogenases/reductases (SDR) family.</text>
</comment>
<organism evidence="5 6">
    <name type="scientific">Fusarium falciforme</name>
    <dbReference type="NCBI Taxonomy" id="195108"/>
    <lineage>
        <taxon>Eukaryota</taxon>
        <taxon>Fungi</taxon>
        <taxon>Dikarya</taxon>
        <taxon>Ascomycota</taxon>
        <taxon>Pezizomycotina</taxon>
        <taxon>Sordariomycetes</taxon>
        <taxon>Hypocreomycetidae</taxon>
        <taxon>Hypocreales</taxon>
        <taxon>Nectriaceae</taxon>
        <taxon>Fusarium</taxon>
        <taxon>Fusarium solani species complex</taxon>
    </lineage>
</organism>
<comment type="caution">
    <text evidence="5">The sequence shown here is derived from an EMBL/GenBank/DDBJ whole genome shotgun (WGS) entry which is preliminary data.</text>
</comment>
<evidence type="ECO:0000256" key="1">
    <source>
        <dbReference type="ARBA" id="ARBA00006484"/>
    </source>
</evidence>
<dbReference type="PANTHER" id="PTHR44169">
    <property type="entry name" value="NADPH-DEPENDENT 1-ACYLDIHYDROXYACETONE PHOSPHATE REDUCTASE"/>
    <property type="match status" value="1"/>
</dbReference>
<proteinExistence type="inferred from homology"/>
<dbReference type="PANTHER" id="PTHR44169:SF6">
    <property type="entry name" value="NADPH-DEPENDENT 1-ACYLDIHYDROXYACETONE PHOSPHATE REDUCTASE"/>
    <property type="match status" value="1"/>
</dbReference>
<dbReference type="InterPro" id="IPR002347">
    <property type="entry name" value="SDR_fam"/>
</dbReference>
<dbReference type="GO" id="GO:0000140">
    <property type="term" value="F:acylglycerone-phosphate reductase (NADP+) activity"/>
    <property type="evidence" value="ECO:0007669"/>
    <property type="project" value="TreeGrafter"/>
</dbReference>
<dbReference type="GO" id="GO:0006654">
    <property type="term" value="P:phosphatidic acid biosynthetic process"/>
    <property type="evidence" value="ECO:0007669"/>
    <property type="project" value="TreeGrafter"/>
</dbReference>
<dbReference type="PRINTS" id="PR00080">
    <property type="entry name" value="SDRFAMILY"/>
</dbReference>
<dbReference type="GO" id="GO:0019433">
    <property type="term" value="P:triglyceride catabolic process"/>
    <property type="evidence" value="ECO:0007669"/>
    <property type="project" value="TreeGrafter"/>
</dbReference>
<name>A0A9W8QRS3_9HYPO</name>
<dbReference type="SUPFAM" id="SSF51735">
    <property type="entry name" value="NAD(P)-binding Rossmann-fold domains"/>
    <property type="match status" value="1"/>
</dbReference>
<dbReference type="EMBL" id="JAOQAV010000229">
    <property type="protein sequence ID" value="KAJ4176158.1"/>
    <property type="molecule type" value="Genomic_DNA"/>
</dbReference>
<dbReference type="Pfam" id="PF00106">
    <property type="entry name" value="adh_short"/>
    <property type="match status" value="1"/>
</dbReference>
<dbReference type="InterPro" id="IPR036291">
    <property type="entry name" value="NAD(P)-bd_dom_sf"/>
</dbReference>
<dbReference type="Gene3D" id="3.40.50.720">
    <property type="entry name" value="NAD(P)-binding Rossmann-like Domain"/>
    <property type="match status" value="1"/>
</dbReference>
<keyword evidence="2" id="KW-0521">NADP</keyword>
<evidence type="ECO:0000256" key="2">
    <source>
        <dbReference type="ARBA" id="ARBA00022857"/>
    </source>
</evidence>
<gene>
    <name evidence="5" type="ORF">NW755_014571</name>
</gene>
<dbReference type="Proteomes" id="UP001152087">
    <property type="component" value="Unassembled WGS sequence"/>
</dbReference>